<organism evidence="2 3">
    <name type="scientific">Salinadaptatus halalkaliphilus</name>
    <dbReference type="NCBI Taxonomy" id="2419781"/>
    <lineage>
        <taxon>Archaea</taxon>
        <taxon>Methanobacteriati</taxon>
        <taxon>Methanobacteriota</taxon>
        <taxon>Stenosarchaea group</taxon>
        <taxon>Halobacteria</taxon>
        <taxon>Halobacteriales</taxon>
        <taxon>Natrialbaceae</taxon>
        <taxon>Salinadaptatus</taxon>
    </lineage>
</organism>
<name>A0A4S3TPP8_9EURY</name>
<dbReference type="EMBL" id="RBZW01000011">
    <property type="protein sequence ID" value="THE66291.1"/>
    <property type="molecule type" value="Genomic_DNA"/>
</dbReference>
<protein>
    <recommendedName>
        <fullName evidence="1">DUF7344 domain-containing protein</fullName>
    </recommendedName>
</protein>
<keyword evidence="3" id="KW-1185">Reference proteome</keyword>
<dbReference type="Pfam" id="PF24035">
    <property type="entry name" value="DUF7344"/>
    <property type="match status" value="1"/>
</dbReference>
<dbReference type="RefSeq" id="WP_141463270.1">
    <property type="nucleotide sequence ID" value="NZ_RBZW01000011.1"/>
</dbReference>
<sequence length="124" mass="13990">MTSKSHSEFDRTEFVSAILDWLDGHEAATDSVDEALELLANSRRRRLLEVIRTYNESLTLADAAEEVAVRETGRPVPELSAELVANVYISLYHDHLPRLVDADLLEYEQERDLVAPAAIPSDER</sequence>
<accession>A0A4S3TPP8</accession>
<reference evidence="2 3" key="1">
    <citation type="submission" date="2018-10" db="EMBL/GenBank/DDBJ databases">
        <title>Natronolimnobius sp. XQ-INN 246 isolated from Inner Mongolia Autonomous Region of China.</title>
        <authorList>
            <person name="Xue Q."/>
        </authorList>
    </citation>
    <scope>NUCLEOTIDE SEQUENCE [LARGE SCALE GENOMIC DNA]</scope>
    <source>
        <strain evidence="2 3">XQ-INN 246</strain>
    </source>
</reference>
<feature type="domain" description="DUF7344" evidence="1">
    <location>
        <begin position="37"/>
        <end position="114"/>
    </location>
</feature>
<evidence type="ECO:0000313" key="3">
    <source>
        <dbReference type="Proteomes" id="UP000318864"/>
    </source>
</evidence>
<gene>
    <name evidence="2" type="ORF">D8Y22_03190</name>
</gene>
<dbReference type="InterPro" id="IPR055768">
    <property type="entry name" value="DUF7344"/>
</dbReference>
<comment type="caution">
    <text evidence="2">The sequence shown here is derived from an EMBL/GenBank/DDBJ whole genome shotgun (WGS) entry which is preliminary data.</text>
</comment>
<dbReference type="Proteomes" id="UP000318864">
    <property type="component" value="Unassembled WGS sequence"/>
</dbReference>
<dbReference type="InterPro" id="IPR036388">
    <property type="entry name" value="WH-like_DNA-bd_sf"/>
</dbReference>
<proteinExistence type="predicted"/>
<evidence type="ECO:0000259" key="1">
    <source>
        <dbReference type="Pfam" id="PF24035"/>
    </source>
</evidence>
<dbReference type="OrthoDB" id="203053at2157"/>
<dbReference type="AlphaFoldDB" id="A0A4S3TPP8"/>
<dbReference type="Gene3D" id="1.10.10.10">
    <property type="entry name" value="Winged helix-like DNA-binding domain superfamily/Winged helix DNA-binding domain"/>
    <property type="match status" value="1"/>
</dbReference>
<evidence type="ECO:0000313" key="2">
    <source>
        <dbReference type="EMBL" id="THE66291.1"/>
    </source>
</evidence>